<accession>A0A5Q5CJB2</accession>
<name>A0A5Q5CJB2_MYCSJ</name>
<organism evidence="1">
    <name type="scientific">Mycobacterium sp. (strain JLS)</name>
    <dbReference type="NCBI Taxonomy" id="164757"/>
    <lineage>
        <taxon>Bacteria</taxon>
        <taxon>Bacillati</taxon>
        <taxon>Actinomycetota</taxon>
        <taxon>Actinomycetes</taxon>
        <taxon>Mycobacteriales</taxon>
        <taxon>Mycobacteriaceae</taxon>
        <taxon>Mycobacterium</taxon>
    </lineage>
</organism>
<sequence length="403" mass="43559">MNRNATLAFDPAGMPIIDGIPVGPIFGGQIPSGQGGIFPAADALVDRTSDGYSINDIWSDFRDAVQTWNTERNQIADLLSFRTLNAADVVAQNITPPDFELASEFGIPVAVGSPAEALPLGYSLKHHSTRSSFTWQALRVMDRRQVEGILNSILEADTRNVTGQILHRLFSPKIERNDVGANVFGLWSNDGIAGPPNFMGNTFPANTSHYLATQNAILDSADLEDAYRMIRSKGYGIDGRSQILVLCNEAEAELIATWRAGEESRTGGPVAKFDFIPSKKAPPFWTGESVVGRVAPDEYHGHDILGTYGHGWVLSTPTIPAGYVAVVSTGGPNSERNVVGLREQAGYEGLLTMPGNWRDFPLVESFFVRTFGTGVRQRGGAVCLQTTASSVYTPPAKELFGIK</sequence>
<reference evidence="1" key="1">
    <citation type="submission" date="2007-02" db="EMBL/GenBank/DDBJ databases">
        <title>Complete sequence of Mycobacterium sp. JLS.</title>
        <authorList>
            <consortium name="US DOE Joint Genome Institute"/>
            <person name="Copeland A."/>
            <person name="Lucas S."/>
            <person name="Lapidus A."/>
            <person name="Barry K."/>
            <person name="Detter J.C."/>
            <person name="Glavina del Rio T."/>
            <person name="Hammon N."/>
            <person name="Israni S."/>
            <person name="Dalin E."/>
            <person name="Tice H."/>
            <person name="Pitluck S."/>
            <person name="Chain P."/>
            <person name="Malfatti S."/>
            <person name="Shin M."/>
            <person name="Vergez L."/>
            <person name="Schmutz J."/>
            <person name="Larimer F."/>
            <person name="Land M."/>
            <person name="Hauser L."/>
            <person name="Kyrpides N."/>
            <person name="Mikhailova N."/>
            <person name="Miller C.D."/>
            <person name="Anderson A.J."/>
            <person name="Sims R.C."/>
            <person name="Richardson P."/>
        </authorList>
    </citation>
    <scope>NUCLEOTIDE SEQUENCE [LARGE SCALE GENOMIC DNA]</scope>
    <source>
        <strain evidence="1">JLS</strain>
    </source>
</reference>
<dbReference type="KEGG" id="mjl:Mjls_3653"/>
<proteinExistence type="predicted"/>
<dbReference type="EMBL" id="CP000580">
    <property type="protein sequence ID" value="ABN99430.1"/>
    <property type="molecule type" value="Genomic_DNA"/>
</dbReference>
<gene>
    <name evidence="1" type="ordered locus">Mjls_3653</name>
</gene>
<evidence type="ECO:0000313" key="1">
    <source>
        <dbReference type="EMBL" id="ABN99430.1"/>
    </source>
</evidence>
<dbReference type="AlphaFoldDB" id="A0A5Q5CJB2"/>
<protein>
    <submittedName>
        <fullName evidence="1">Uncharacterized protein</fullName>
    </submittedName>
</protein>